<dbReference type="InterPro" id="IPR016182">
    <property type="entry name" value="Cu_amine_oxidase_N-reg"/>
</dbReference>
<dbReference type="InterPro" id="IPR036460">
    <property type="entry name" value="Cu_amine_oxidase_C_sf"/>
</dbReference>
<feature type="domain" description="Copper amine oxidase N3-terminal" evidence="17">
    <location>
        <begin position="91"/>
        <end position="191"/>
    </location>
</feature>
<dbReference type="RefSeq" id="WP_108580333.1">
    <property type="nucleotide sequence ID" value="NZ_CP026952.1"/>
</dbReference>
<feature type="active site" description="Schiff-base intermediate with substrate; via topaquinone" evidence="12">
    <location>
        <position position="378"/>
    </location>
</feature>
<dbReference type="Pfam" id="PF21994">
    <property type="entry name" value="AGAO-like_N2"/>
    <property type="match status" value="1"/>
</dbReference>
<comment type="subunit">
    <text evidence="5">Homodimer.</text>
</comment>
<dbReference type="KEGG" id="aez:C3E78_16630"/>
<dbReference type="Proteomes" id="UP000244384">
    <property type="component" value="Chromosome"/>
</dbReference>
<dbReference type="InterPro" id="IPR015802">
    <property type="entry name" value="Cu_amine_oxidase_N3"/>
</dbReference>
<evidence type="ECO:0000256" key="14">
    <source>
        <dbReference type="RuleBase" id="RU000672"/>
    </source>
</evidence>
<evidence type="ECO:0000313" key="20">
    <source>
        <dbReference type="Proteomes" id="UP000244384"/>
    </source>
</evidence>
<keyword evidence="7 12" id="KW-0801">TPQ</keyword>
<feature type="domain" description="Copper amine oxidase catalytic" evidence="16">
    <location>
        <begin position="217"/>
        <end position="621"/>
    </location>
</feature>
<evidence type="ECO:0000256" key="5">
    <source>
        <dbReference type="ARBA" id="ARBA00011738"/>
    </source>
</evidence>
<dbReference type="Gene3D" id="2.70.98.20">
    <property type="entry name" value="Copper amine oxidase, catalytic domain"/>
    <property type="match status" value="1"/>
</dbReference>
<feature type="active site" description="Proton acceptor" evidence="12">
    <location>
        <position position="294"/>
    </location>
</feature>
<dbReference type="Pfam" id="PF02728">
    <property type="entry name" value="Cu_amine_oxidN3"/>
    <property type="match status" value="1"/>
</dbReference>
<dbReference type="InterPro" id="IPR054157">
    <property type="entry name" value="AGAO-like_N2"/>
</dbReference>
<name>A0A2S0WQW7_9ACTN</name>
<evidence type="ECO:0000256" key="7">
    <source>
        <dbReference type="ARBA" id="ARBA00022772"/>
    </source>
</evidence>
<gene>
    <name evidence="19" type="primary">tynA</name>
    <name evidence="19" type="ORF">C3E78_16630</name>
</gene>
<dbReference type="GO" id="GO:0005507">
    <property type="term" value="F:copper ion binding"/>
    <property type="evidence" value="ECO:0007669"/>
    <property type="project" value="InterPro"/>
</dbReference>
<organism evidence="19 20">
    <name type="scientific">Aeromicrobium chenweiae</name>
    <dbReference type="NCBI Taxonomy" id="2079793"/>
    <lineage>
        <taxon>Bacteria</taxon>
        <taxon>Bacillati</taxon>
        <taxon>Actinomycetota</taxon>
        <taxon>Actinomycetes</taxon>
        <taxon>Propionibacteriales</taxon>
        <taxon>Nocardioidaceae</taxon>
        <taxon>Aeromicrobium</taxon>
    </lineage>
</organism>
<feature type="region of interest" description="Disordered" evidence="15">
    <location>
        <begin position="621"/>
        <end position="646"/>
    </location>
</feature>
<dbReference type="InterPro" id="IPR000269">
    <property type="entry name" value="Cu_amine_oxidase"/>
</dbReference>
<dbReference type="OrthoDB" id="9772590at2"/>
<evidence type="ECO:0000259" key="17">
    <source>
        <dbReference type="Pfam" id="PF02728"/>
    </source>
</evidence>
<evidence type="ECO:0000313" key="19">
    <source>
        <dbReference type="EMBL" id="AWB93707.1"/>
    </source>
</evidence>
<feature type="region of interest" description="Disordered" evidence="15">
    <location>
        <begin position="545"/>
        <end position="573"/>
    </location>
</feature>
<comment type="cofactor">
    <cofactor evidence="1">
        <name>Cu cation</name>
        <dbReference type="ChEBI" id="CHEBI:23378"/>
    </cofactor>
</comment>
<evidence type="ECO:0000256" key="10">
    <source>
        <dbReference type="ARBA" id="ARBA00023211"/>
    </source>
</evidence>
<keyword evidence="20" id="KW-1185">Reference proteome</keyword>
<evidence type="ECO:0000256" key="6">
    <source>
        <dbReference type="ARBA" id="ARBA00022723"/>
    </source>
</evidence>
<dbReference type="AlphaFoldDB" id="A0A2S0WQW7"/>
<feature type="domain" description="AGAO-like N2" evidence="18">
    <location>
        <begin position="10"/>
        <end position="81"/>
    </location>
</feature>
<keyword evidence="9 14" id="KW-0186">Copper</keyword>
<dbReference type="InterPro" id="IPR015798">
    <property type="entry name" value="Cu_amine_oxidase_C"/>
</dbReference>
<keyword evidence="10" id="KW-0464">Manganese</keyword>
<evidence type="ECO:0000256" key="13">
    <source>
        <dbReference type="PIRSR" id="PIRSR600269-51"/>
    </source>
</evidence>
<evidence type="ECO:0000256" key="11">
    <source>
        <dbReference type="ARBA" id="ARBA00048032"/>
    </source>
</evidence>
<accession>A0A2S0WQW7</accession>
<evidence type="ECO:0000256" key="2">
    <source>
        <dbReference type="ARBA" id="ARBA00001936"/>
    </source>
</evidence>
<feature type="modified residue" description="2',4',5'-topaquinone" evidence="13">
    <location>
        <position position="378"/>
    </location>
</feature>
<proteinExistence type="inferred from homology"/>
<evidence type="ECO:0000256" key="12">
    <source>
        <dbReference type="PIRSR" id="PIRSR600269-50"/>
    </source>
</evidence>
<dbReference type="PANTHER" id="PTHR10638:SF86">
    <property type="entry name" value="COPPER AMINE OXIDASE 1-RELATED"/>
    <property type="match status" value="1"/>
</dbReference>
<dbReference type="Gene3D" id="3.10.450.40">
    <property type="match status" value="2"/>
</dbReference>
<keyword evidence="6 14" id="KW-0479">Metal-binding</keyword>
<evidence type="ECO:0000256" key="1">
    <source>
        <dbReference type="ARBA" id="ARBA00001935"/>
    </source>
</evidence>
<feature type="compositionally biased region" description="Basic and acidic residues" evidence="15">
    <location>
        <begin position="636"/>
        <end position="646"/>
    </location>
</feature>
<dbReference type="PROSITE" id="PS01165">
    <property type="entry name" value="COPPER_AMINE_OXID_2"/>
    <property type="match status" value="1"/>
</dbReference>
<dbReference type="EMBL" id="CP026952">
    <property type="protein sequence ID" value="AWB93707.1"/>
    <property type="molecule type" value="Genomic_DNA"/>
</dbReference>
<evidence type="ECO:0000256" key="4">
    <source>
        <dbReference type="ARBA" id="ARBA00007983"/>
    </source>
</evidence>
<dbReference type="SUPFAM" id="SSF49998">
    <property type="entry name" value="Amine oxidase catalytic domain"/>
    <property type="match status" value="1"/>
</dbReference>
<dbReference type="PANTHER" id="PTHR10638">
    <property type="entry name" value="COPPER AMINE OXIDASE"/>
    <property type="match status" value="1"/>
</dbReference>
<dbReference type="GO" id="GO:0008131">
    <property type="term" value="F:primary methylamine oxidase activity"/>
    <property type="evidence" value="ECO:0007669"/>
    <property type="project" value="UniProtKB-EC"/>
</dbReference>
<protein>
    <recommendedName>
        <fullName evidence="14">Amine oxidase</fullName>
        <ecNumber evidence="14">1.4.3.-</ecNumber>
    </recommendedName>
</protein>
<evidence type="ECO:0000256" key="9">
    <source>
        <dbReference type="ARBA" id="ARBA00023008"/>
    </source>
</evidence>
<sequence length="646" mass="71548">MRNPLFDSLTADEMRRVAAIVRRENLAERPGFAAVYTDEPDKRLLREGVAVARRARVLLVDRATGATHDLVVDLDADALVSSKPINDGAAPVLLDEFDLVPDLIKKDPRYIEALAKRGITDMDKVQIDPWGVANMAVPGVLDYPVEGRRLAGSVTYYRDFPADNGYAHPVEGVVAVVDLVTLEVIEVHDFGVRPMNKEQANYTADANQPMRTDIAPLEITQPQGVGFTIDGPELTWQKWRFRINWHPLEGLVLHAVEYQDDGEYRSVLHRASLGEMVVPYGDPSKEHFWRSAFDAGEFGLGKLANSLRLGCDCLGEIVYLDAVNAGEDGEPTTVENAICIHEEDAGILWKHTDWVTGDVDVRRSRKLVVSFIATVGNYHYGFYWNFFQDASIQVEVKLLGIVQTRSVEAGETSAHGTRIAENLVATYHQHLFSFRLDPEVDGWENTVVQNDAYGVPVGPDNPYGNAIGVHRTVIDHELAGDDHTNTQTSRNWSVLNRSKTNAWGNPVGYKFLPGWSSATMLAQAPSLVAKRAGFATRNMWVTPYSPDEMRPSGDFPNQSRSGDGLPRWTAADRPTEDTDVVLWHTLGVTHVPRAEDWPVMPTEVAGFMLMPANFFDKNPALDVPASQSAHTGGSGHGDRPTDQHCH</sequence>
<evidence type="ECO:0000256" key="3">
    <source>
        <dbReference type="ARBA" id="ARBA00001947"/>
    </source>
</evidence>
<dbReference type="GO" id="GO:0048038">
    <property type="term" value="F:quinone binding"/>
    <property type="evidence" value="ECO:0007669"/>
    <property type="project" value="InterPro"/>
</dbReference>
<reference evidence="20" key="1">
    <citation type="submission" date="2018-01" db="EMBL/GenBank/DDBJ databases">
        <authorList>
            <person name="Li J."/>
        </authorList>
    </citation>
    <scope>NUCLEOTIDE SEQUENCE [LARGE SCALE GENOMIC DNA]</scope>
    <source>
        <strain evidence="20">592</strain>
    </source>
</reference>
<comment type="catalytic activity">
    <reaction evidence="11">
        <text>a primary methyl amine + O2 + H2O = an aldehyde + H2O2 + NH4(+)</text>
        <dbReference type="Rhea" id="RHEA:16153"/>
        <dbReference type="ChEBI" id="CHEBI:15377"/>
        <dbReference type="ChEBI" id="CHEBI:15379"/>
        <dbReference type="ChEBI" id="CHEBI:16240"/>
        <dbReference type="ChEBI" id="CHEBI:17478"/>
        <dbReference type="ChEBI" id="CHEBI:28938"/>
        <dbReference type="ChEBI" id="CHEBI:228804"/>
        <dbReference type="EC" id="1.4.3.21"/>
    </reaction>
</comment>
<dbReference type="InterPro" id="IPR049947">
    <property type="entry name" value="Cu_Am_Ox_Cu-bd"/>
</dbReference>
<keyword evidence="8 14" id="KW-0560">Oxidoreductase</keyword>
<comment type="cofactor">
    <cofactor evidence="2">
        <name>Mn(2+)</name>
        <dbReference type="ChEBI" id="CHEBI:29035"/>
    </cofactor>
</comment>
<comment type="cofactor">
    <cofactor evidence="3">
        <name>Zn(2+)</name>
        <dbReference type="ChEBI" id="CHEBI:29105"/>
    </cofactor>
</comment>
<dbReference type="EC" id="1.4.3.-" evidence="14"/>
<comment type="cofactor">
    <cofactor evidence="14">
        <name>Cu cation</name>
        <dbReference type="ChEBI" id="CHEBI:23378"/>
    </cofactor>
    <text evidence="14">Contains 1 topaquinone per subunit.</text>
</comment>
<dbReference type="GO" id="GO:0009308">
    <property type="term" value="P:amine metabolic process"/>
    <property type="evidence" value="ECO:0007669"/>
    <property type="project" value="UniProtKB-UniRule"/>
</dbReference>
<evidence type="ECO:0000256" key="15">
    <source>
        <dbReference type="SAM" id="MobiDB-lite"/>
    </source>
</evidence>
<accession>A0A5F2ELU0</accession>
<evidence type="ECO:0000259" key="16">
    <source>
        <dbReference type="Pfam" id="PF01179"/>
    </source>
</evidence>
<dbReference type="SUPFAM" id="SSF54416">
    <property type="entry name" value="Amine oxidase N-terminal region"/>
    <property type="match status" value="2"/>
</dbReference>
<evidence type="ECO:0000259" key="18">
    <source>
        <dbReference type="Pfam" id="PF21994"/>
    </source>
</evidence>
<dbReference type="NCBIfam" id="NF008559">
    <property type="entry name" value="PRK11504.1"/>
    <property type="match status" value="1"/>
</dbReference>
<evidence type="ECO:0000256" key="8">
    <source>
        <dbReference type="ARBA" id="ARBA00023002"/>
    </source>
</evidence>
<comment type="PTM">
    <text evidence="13 14">Topaquinone (TPQ) is generated by copper-dependent autoxidation of a specific tyrosyl residue.</text>
</comment>
<comment type="similarity">
    <text evidence="4 14">Belongs to the copper/topaquinone oxidase family.</text>
</comment>
<dbReference type="Pfam" id="PF01179">
    <property type="entry name" value="Cu_amine_oxid"/>
    <property type="match status" value="1"/>
</dbReference>